<dbReference type="EMBL" id="MLAK01000790">
    <property type="protein sequence ID" value="OHT04541.1"/>
    <property type="molecule type" value="Genomic_DNA"/>
</dbReference>
<organism evidence="2 3">
    <name type="scientific">Tritrichomonas foetus</name>
    <dbReference type="NCBI Taxonomy" id="1144522"/>
    <lineage>
        <taxon>Eukaryota</taxon>
        <taxon>Metamonada</taxon>
        <taxon>Parabasalia</taxon>
        <taxon>Tritrichomonadida</taxon>
        <taxon>Tritrichomonadidae</taxon>
        <taxon>Tritrichomonas</taxon>
    </lineage>
</organism>
<feature type="compositionally biased region" description="Basic and acidic residues" evidence="1">
    <location>
        <begin position="220"/>
        <end position="237"/>
    </location>
</feature>
<proteinExistence type="predicted"/>
<dbReference type="PANTHER" id="PTHR21580:SF28">
    <property type="entry name" value="BOREALIN N-TERMINAL DOMAIN-CONTAINING PROTEIN-RELATED"/>
    <property type="match status" value="1"/>
</dbReference>
<reference evidence="2" key="1">
    <citation type="submission" date="2016-10" db="EMBL/GenBank/DDBJ databases">
        <authorList>
            <person name="Benchimol M."/>
            <person name="Almeida L.G."/>
            <person name="Vasconcelos A.T."/>
            <person name="Perreira-Neves A."/>
            <person name="Rosa I.A."/>
            <person name="Tasca T."/>
            <person name="Bogo M.R."/>
            <person name="de Souza W."/>
        </authorList>
    </citation>
    <scope>NUCLEOTIDE SEQUENCE [LARGE SCALE GENOMIC DNA]</scope>
    <source>
        <strain evidence="2">K</strain>
    </source>
</reference>
<feature type="region of interest" description="Disordered" evidence="1">
    <location>
        <begin position="144"/>
        <end position="189"/>
    </location>
</feature>
<protein>
    <recommendedName>
        <fullName evidence="4">Outer dense fiber protein 3</fullName>
    </recommendedName>
</protein>
<evidence type="ECO:0000313" key="2">
    <source>
        <dbReference type="EMBL" id="OHT04541.1"/>
    </source>
</evidence>
<dbReference type="InterPro" id="IPR051291">
    <property type="entry name" value="CIMAP"/>
</dbReference>
<dbReference type="VEuPathDB" id="TrichDB:TRFO_27994"/>
<sequence length="402" mass="44003">MTSTATIIHLTSKDQKSPSPADYSIPAKIGHDSPRFTIKNRIFSKVEGNRAGYDYAPNTIGTGLKKSLSSRPKDLTKEVTPGPSYMPPPFGQDSPRVALHMKSTEKRTLGMDSPGPGKYDTNTISSSPKWTLNHRKFIDEGKVVSPGPGKYNPEFDKVLPNAPKTGIRPRVGEPKQLVTPGPYDVPHQLDTRSSVFHRRAKDLARDNFPGPGKYDINSKFGHESPRFTVRPKCEIPEKVTAAPYQKLPDMTGREAPKYSLSSRHRSLSTEATPGPNYQPPPFAQGSIKHALSSKYDQKVTNPGPGPGKYDTRGDISSGPRFTMKARQFTRDEGKIDGPGPGKYAPDYEKILPSAPKTNIRVRTAERSIMETPGFVGAPPSETGPKFTIGRKDEHGVAPGVTF</sequence>
<dbReference type="Proteomes" id="UP000179807">
    <property type="component" value="Unassembled WGS sequence"/>
</dbReference>
<feature type="region of interest" description="Disordered" evidence="1">
    <location>
        <begin position="204"/>
        <end position="319"/>
    </location>
</feature>
<name>A0A1J4K4W5_9EUKA</name>
<dbReference type="RefSeq" id="XP_068357677.1">
    <property type="nucleotide sequence ID" value="XM_068505894.1"/>
</dbReference>
<feature type="region of interest" description="Disordered" evidence="1">
    <location>
        <begin position="107"/>
        <end position="126"/>
    </location>
</feature>
<dbReference type="GeneID" id="94840598"/>
<evidence type="ECO:0008006" key="4">
    <source>
        <dbReference type="Google" id="ProtNLM"/>
    </source>
</evidence>
<evidence type="ECO:0000313" key="3">
    <source>
        <dbReference type="Proteomes" id="UP000179807"/>
    </source>
</evidence>
<dbReference type="PANTHER" id="PTHR21580">
    <property type="entry name" value="SHIPPO-1-RELATED"/>
    <property type="match status" value="1"/>
</dbReference>
<dbReference type="AlphaFoldDB" id="A0A1J4K4W5"/>
<feature type="region of interest" description="Disordered" evidence="1">
    <location>
        <begin position="1"/>
        <end position="30"/>
    </location>
</feature>
<feature type="region of interest" description="Disordered" evidence="1">
    <location>
        <begin position="64"/>
        <end position="95"/>
    </location>
</feature>
<dbReference type="Pfam" id="PF07004">
    <property type="entry name" value="SHIPPO-rpt"/>
    <property type="match status" value="5"/>
</dbReference>
<evidence type="ECO:0000256" key="1">
    <source>
        <dbReference type="SAM" id="MobiDB-lite"/>
    </source>
</evidence>
<feature type="region of interest" description="Disordered" evidence="1">
    <location>
        <begin position="371"/>
        <end position="402"/>
    </location>
</feature>
<gene>
    <name evidence="2" type="ORF">TRFO_27994</name>
</gene>
<dbReference type="OrthoDB" id="429991at2759"/>
<comment type="caution">
    <text evidence="2">The sequence shown here is derived from an EMBL/GenBank/DDBJ whole genome shotgun (WGS) entry which is preliminary data.</text>
</comment>
<keyword evidence="3" id="KW-1185">Reference proteome</keyword>
<dbReference type="InterPro" id="IPR010736">
    <property type="entry name" value="SHIPPO-rpt"/>
</dbReference>
<accession>A0A1J4K4W5</accession>